<gene>
    <name evidence="2" type="ORF">EAX62_01285</name>
</gene>
<proteinExistence type="predicted"/>
<dbReference type="RefSeq" id="WP_121899875.1">
    <property type="nucleotide sequence ID" value="NZ_REFW01000001.1"/>
</dbReference>
<accession>A0A3M0GA89</accession>
<dbReference type="InterPro" id="IPR052526">
    <property type="entry name" value="HTH-type_Bedaq_tolerance"/>
</dbReference>
<dbReference type="SUPFAM" id="SSF46785">
    <property type="entry name" value="Winged helix' DNA-binding domain"/>
    <property type="match status" value="1"/>
</dbReference>
<dbReference type="PROSITE" id="PS50995">
    <property type="entry name" value="HTH_MARR_2"/>
    <property type="match status" value="1"/>
</dbReference>
<dbReference type="Pfam" id="PF12802">
    <property type="entry name" value="MarR_2"/>
    <property type="match status" value="1"/>
</dbReference>
<evidence type="ECO:0000259" key="1">
    <source>
        <dbReference type="PROSITE" id="PS50995"/>
    </source>
</evidence>
<feature type="domain" description="HTH marR-type" evidence="1">
    <location>
        <begin position="1"/>
        <end position="134"/>
    </location>
</feature>
<protein>
    <submittedName>
        <fullName evidence="2">MarR family transcriptional regulator</fullName>
    </submittedName>
</protein>
<evidence type="ECO:0000313" key="3">
    <source>
        <dbReference type="Proteomes" id="UP000275256"/>
    </source>
</evidence>
<dbReference type="PANTHER" id="PTHR39515:SF2">
    <property type="entry name" value="HTH-TYPE TRANSCRIPTIONAL REGULATOR RV0880"/>
    <property type="match status" value="1"/>
</dbReference>
<evidence type="ECO:0000313" key="2">
    <source>
        <dbReference type="EMBL" id="RMB61328.1"/>
    </source>
</evidence>
<organism evidence="2 3">
    <name type="scientific">Tessaracoccus antarcticus</name>
    <dbReference type="NCBI Taxonomy" id="2479848"/>
    <lineage>
        <taxon>Bacteria</taxon>
        <taxon>Bacillati</taxon>
        <taxon>Actinomycetota</taxon>
        <taxon>Actinomycetes</taxon>
        <taxon>Propionibacteriales</taxon>
        <taxon>Propionibacteriaceae</taxon>
        <taxon>Tessaracoccus</taxon>
    </lineage>
</organism>
<comment type="caution">
    <text evidence="2">The sequence shown here is derived from an EMBL/GenBank/DDBJ whole genome shotgun (WGS) entry which is preliminary data.</text>
</comment>
<dbReference type="InterPro" id="IPR000835">
    <property type="entry name" value="HTH_MarR-typ"/>
</dbReference>
<dbReference type="EMBL" id="REFW01000001">
    <property type="protein sequence ID" value="RMB61328.1"/>
    <property type="molecule type" value="Genomic_DNA"/>
</dbReference>
<dbReference type="OrthoDB" id="122135at2"/>
<dbReference type="Gene3D" id="1.10.10.10">
    <property type="entry name" value="Winged helix-like DNA-binding domain superfamily/Winged helix DNA-binding domain"/>
    <property type="match status" value="1"/>
</dbReference>
<sequence>MQLTDEMARLFANLGRALAKRPHQGMDHQDFSTLVTLSSGACSEGARLSDLAAMRGFDVSTMSRRVAHLCDSGLLERHPDPQDGRAHLLSLNDAGRHALSAERARRVHLITESLGEWTPEDKSELARLLSRLNDSLENA</sequence>
<dbReference type="SMART" id="SM00347">
    <property type="entry name" value="HTH_MARR"/>
    <property type="match status" value="1"/>
</dbReference>
<dbReference type="AlphaFoldDB" id="A0A3M0GA89"/>
<reference evidence="2 3" key="1">
    <citation type="submission" date="2018-10" db="EMBL/GenBank/DDBJ databases">
        <title>Tessaracoccus antarcticuss sp. nov., isolated from sediment.</title>
        <authorList>
            <person name="Zhou L.Y."/>
            <person name="Du Z.J."/>
        </authorList>
    </citation>
    <scope>NUCLEOTIDE SEQUENCE [LARGE SCALE GENOMIC DNA]</scope>
    <source>
        <strain evidence="2 3">JDX10</strain>
    </source>
</reference>
<keyword evidence="3" id="KW-1185">Reference proteome</keyword>
<dbReference type="Proteomes" id="UP000275256">
    <property type="component" value="Unassembled WGS sequence"/>
</dbReference>
<dbReference type="GO" id="GO:0003700">
    <property type="term" value="F:DNA-binding transcription factor activity"/>
    <property type="evidence" value="ECO:0007669"/>
    <property type="project" value="InterPro"/>
</dbReference>
<dbReference type="InterPro" id="IPR036388">
    <property type="entry name" value="WH-like_DNA-bd_sf"/>
</dbReference>
<name>A0A3M0GA89_9ACTN</name>
<dbReference type="InterPro" id="IPR036390">
    <property type="entry name" value="WH_DNA-bd_sf"/>
</dbReference>
<dbReference type="PANTHER" id="PTHR39515">
    <property type="entry name" value="CONSERVED PROTEIN"/>
    <property type="match status" value="1"/>
</dbReference>